<sequence>MAKQPAQLSPVISREERALRALSDEVLVAMVSGADDWHTEAAPDLGLDAVMMADGPHGLRKVNSASLADLQASEPATCFPTGSALAATWDPELVAEVGRAIGREAVAEGVGVVLGPAVNLKRHPAAGRNFEYLSEDPLLAGELAVAWIDGVQGEGVGTSLKHFAVNNQEANRMVVDAIVDPATLRELYLSAFEAAVRRSQPATIMSAYNRLNGVYCSEDPWLLTDVLRTEWGFEGLVVTDWGANADRVAGIRAGQDLEMPGGHGTHDAALCLAMDDGSLPRAKVERCAQRVLTLMERNHVQRSAREDTPDGVPLATLHDEHHRLARTAAAAGTVLLANDGLLPLKPSTHVALIGEFAVRPRFQGGGSSQVKATRRDALLDELRLQVEPAGGRVQYAPGYMLSGRDDREGEAVRRIDEAVAVSRRAEVAVVVVGLPDAAESEGFDRVHLHLPEEHNDLVNAVCAANPRTAVVLVAGSPVTMGWVDQPGAIVCAYLGGQAAGGALADVLVGAAEPGGRLAESFPVRAADVASDHWFPGEPHQVVYREGPYIGYRWFDAAGAQPLFGFGHGLSYAKLSLGEPELNTTRVDAAALLGLATSRNASDSDADGAHDTAVPTPVSHTVLGPAEVPAPGSGPVAFRVTVRLDNASKRAGTEVVQVYLEAPESATVGAPRRLAGFAKVAVEGKSTVDAVIDVHARALCHWDEALSGWAVASGTWGVLVGRSSRNPLARLEVEVSSPWRAPQPDPALEPYRHPRPDDWDPGEEAVEALLGRPVPTPLPVRPFSRNSTLEELATTAVGRPLLKLVRAVVARTAGGGDEGGLAVMVDRALGELPLRNLAVMSQGRVSMRTVDGLVAMANRVGRRKTPAMVDAVDRATRSHKESFGPVVDHRRG</sequence>
<dbReference type="EMBL" id="JADJZA010000007">
    <property type="protein sequence ID" value="MBK9297721.1"/>
    <property type="molecule type" value="Genomic_DNA"/>
</dbReference>
<dbReference type="InterPro" id="IPR017853">
    <property type="entry name" value="GH"/>
</dbReference>
<dbReference type="InterPro" id="IPR013783">
    <property type="entry name" value="Ig-like_fold"/>
</dbReference>
<dbReference type="GO" id="GO:0004553">
    <property type="term" value="F:hydrolase activity, hydrolyzing O-glycosyl compounds"/>
    <property type="evidence" value="ECO:0007669"/>
    <property type="project" value="InterPro"/>
</dbReference>
<dbReference type="Gene3D" id="3.20.20.300">
    <property type="entry name" value="Glycoside hydrolase, family 3, N-terminal domain"/>
    <property type="match status" value="2"/>
</dbReference>
<comment type="similarity">
    <text evidence="1 4">Belongs to the glycosyl hydrolase 3 family.</text>
</comment>
<evidence type="ECO:0000256" key="3">
    <source>
        <dbReference type="ARBA" id="ARBA00023277"/>
    </source>
</evidence>
<protein>
    <submittedName>
        <fullName evidence="6">Glycoside hydrolase family 3 protein</fullName>
    </submittedName>
</protein>
<dbReference type="Gene3D" id="2.60.40.10">
    <property type="entry name" value="Immunoglobulins"/>
    <property type="match status" value="1"/>
</dbReference>
<dbReference type="Proteomes" id="UP000727993">
    <property type="component" value="Unassembled WGS sequence"/>
</dbReference>
<evidence type="ECO:0000313" key="7">
    <source>
        <dbReference type="Proteomes" id="UP000727993"/>
    </source>
</evidence>
<evidence type="ECO:0000256" key="4">
    <source>
        <dbReference type="RuleBase" id="RU361161"/>
    </source>
</evidence>
<evidence type="ECO:0000256" key="1">
    <source>
        <dbReference type="ARBA" id="ARBA00005336"/>
    </source>
</evidence>
<evidence type="ECO:0000259" key="5">
    <source>
        <dbReference type="SMART" id="SM01217"/>
    </source>
</evidence>
<dbReference type="AlphaFoldDB" id="A0A936NDJ9"/>
<dbReference type="Pfam" id="PF00933">
    <property type="entry name" value="Glyco_hydro_3"/>
    <property type="match status" value="1"/>
</dbReference>
<dbReference type="InterPro" id="IPR002772">
    <property type="entry name" value="Glyco_hydro_3_C"/>
</dbReference>
<proteinExistence type="inferred from homology"/>
<comment type="caution">
    <text evidence="6">The sequence shown here is derived from an EMBL/GenBank/DDBJ whole genome shotgun (WGS) entry which is preliminary data.</text>
</comment>
<dbReference type="Gene3D" id="3.40.50.1700">
    <property type="entry name" value="Glycoside hydrolase family 3 C-terminal domain"/>
    <property type="match status" value="2"/>
</dbReference>
<dbReference type="InterPro" id="IPR036881">
    <property type="entry name" value="Glyco_hydro_3_C_sf"/>
</dbReference>
<dbReference type="PANTHER" id="PTHR42715">
    <property type="entry name" value="BETA-GLUCOSIDASE"/>
    <property type="match status" value="1"/>
</dbReference>
<dbReference type="SUPFAM" id="SSF51445">
    <property type="entry name" value="(Trans)glycosidases"/>
    <property type="match status" value="1"/>
</dbReference>
<feature type="domain" description="Fibronectin type III-like" evidence="5">
    <location>
        <begin position="653"/>
        <end position="723"/>
    </location>
</feature>
<dbReference type="InterPro" id="IPR036962">
    <property type="entry name" value="Glyco_hydro_3_N_sf"/>
</dbReference>
<evidence type="ECO:0000256" key="2">
    <source>
        <dbReference type="ARBA" id="ARBA00022801"/>
    </source>
</evidence>
<dbReference type="InterPro" id="IPR050288">
    <property type="entry name" value="Cellulose_deg_GH3"/>
</dbReference>
<dbReference type="PROSITE" id="PS00775">
    <property type="entry name" value="GLYCOSYL_HYDROL_F3"/>
    <property type="match status" value="1"/>
</dbReference>
<keyword evidence="3" id="KW-0119">Carbohydrate metabolism</keyword>
<gene>
    <name evidence="6" type="ORF">IPN02_13010</name>
</gene>
<keyword evidence="4" id="KW-0326">Glycosidase</keyword>
<dbReference type="PRINTS" id="PR00133">
    <property type="entry name" value="GLHYDRLASE3"/>
</dbReference>
<name>A0A936NDJ9_9ACTN</name>
<dbReference type="InterPro" id="IPR019800">
    <property type="entry name" value="Glyco_hydro_3_AS"/>
</dbReference>
<reference evidence="6 7" key="1">
    <citation type="submission" date="2020-10" db="EMBL/GenBank/DDBJ databases">
        <title>Connecting structure to function with the recovery of over 1000 high-quality activated sludge metagenome-assembled genomes encoding full-length rRNA genes using long-read sequencing.</title>
        <authorList>
            <person name="Singleton C.M."/>
            <person name="Petriglieri F."/>
            <person name="Kristensen J.M."/>
            <person name="Kirkegaard R.H."/>
            <person name="Michaelsen T.Y."/>
            <person name="Andersen M.H."/>
            <person name="Karst S.M."/>
            <person name="Dueholm M.S."/>
            <person name="Nielsen P.H."/>
            <person name="Albertsen M."/>
        </authorList>
    </citation>
    <scope>NUCLEOTIDE SEQUENCE [LARGE SCALE GENOMIC DNA]</scope>
    <source>
        <strain evidence="6">Lyne_18-Q3-R50-59_MAXAC.006</strain>
    </source>
</reference>
<dbReference type="SUPFAM" id="SSF52279">
    <property type="entry name" value="Beta-D-glucan exohydrolase, C-terminal domain"/>
    <property type="match status" value="1"/>
</dbReference>
<dbReference type="InterPro" id="IPR001764">
    <property type="entry name" value="Glyco_hydro_3_N"/>
</dbReference>
<organism evidence="6 7">
    <name type="scientific">Candidatus Neomicrothrix subdominans</name>
    <dbReference type="NCBI Taxonomy" id="2954438"/>
    <lineage>
        <taxon>Bacteria</taxon>
        <taxon>Bacillati</taxon>
        <taxon>Actinomycetota</taxon>
        <taxon>Acidimicrobiia</taxon>
        <taxon>Acidimicrobiales</taxon>
        <taxon>Microthrixaceae</taxon>
        <taxon>Candidatus Neomicrothrix</taxon>
    </lineage>
</organism>
<dbReference type="GO" id="GO:0005975">
    <property type="term" value="P:carbohydrate metabolic process"/>
    <property type="evidence" value="ECO:0007669"/>
    <property type="project" value="InterPro"/>
</dbReference>
<accession>A0A936NDJ9</accession>
<dbReference type="SMART" id="SM01217">
    <property type="entry name" value="Fn3_like"/>
    <property type="match status" value="1"/>
</dbReference>
<keyword evidence="2 4" id="KW-0378">Hydrolase</keyword>
<dbReference type="PANTHER" id="PTHR42715:SF10">
    <property type="entry name" value="BETA-GLUCOSIDASE"/>
    <property type="match status" value="1"/>
</dbReference>
<dbReference type="Pfam" id="PF01915">
    <property type="entry name" value="Glyco_hydro_3_C"/>
    <property type="match status" value="1"/>
</dbReference>
<evidence type="ECO:0000313" key="6">
    <source>
        <dbReference type="EMBL" id="MBK9297721.1"/>
    </source>
</evidence>
<dbReference type="Pfam" id="PF14310">
    <property type="entry name" value="Fn3-like"/>
    <property type="match status" value="1"/>
</dbReference>
<dbReference type="InterPro" id="IPR026891">
    <property type="entry name" value="Fn3-like"/>
</dbReference>